<evidence type="ECO:0000256" key="5">
    <source>
        <dbReference type="ARBA" id="ARBA00023004"/>
    </source>
</evidence>
<dbReference type="AlphaFoldDB" id="A0A1G9VUK6"/>
<keyword evidence="3 7" id="KW-0479">Metal-binding</keyword>
<dbReference type="PANTHER" id="PTHR46696:SF4">
    <property type="entry name" value="BIOTIN BIOSYNTHESIS CYTOCHROME P450"/>
    <property type="match status" value="1"/>
</dbReference>
<dbReference type="InterPro" id="IPR002397">
    <property type="entry name" value="Cyt_P450_B"/>
</dbReference>
<gene>
    <name evidence="8" type="ORF">SAMN05660642_03269</name>
</gene>
<sequence>MRDGLGSVNPVTQDDDLAGTGRRHVVVRSTVRWAATHGAMRLAIRARARAGNPDAEVLVDPGVREDPYAHYERLRTAAPLTGGAFARVSVHHDVCTDVLRSDDFGQIGGSRTEGLPPVLAAALRLAGPRPSVGPIDAPSMLAVDPPEHTRYRRLVTRAFSARAVARLRDRTEAIADELLDDLERRAVANGGRVDLVARYASLLPVTVISEVLGVPVAMREQFLAWGDGATPSLDMGVDLRTHRSVERNLGELDAWFREHLRHLRRSPGEDLLSTLVGTADDDGSGLTEHELLATAALVFGAGFETTVNLVANGAALLFAHPDQRRLLAADPSLWPNAIDEVLRVESPVQRTGRRAKRDTTVHGVPIAEGELVLCLLAGANRDPRVFADPHAFDVTRANARDHVAFSSGIHYCLGAALARMEGEVALRALFQRFPGLAAAGPGRRRRTVVLRGYESLPALVPSLTRTG</sequence>
<evidence type="ECO:0000256" key="6">
    <source>
        <dbReference type="ARBA" id="ARBA00023033"/>
    </source>
</evidence>
<dbReference type="PANTHER" id="PTHR46696">
    <property type="entry name" value="P450, PUTATIVE (EUROFUNG)-RELATED"/>
    <property type="match status" value="1"/>
</dbReference>
<dbReference type="CDD" id="cd20625">
    <property type="entry name" value="CYP164-like"/>
    <property type="match status" value="1"/>
</dbReference>
<dbReference type="Pfam" id="PF00067">
    <property type="entry name" value="p450"/>
    <property type="match status" value="1"/>
</dbReference>
<keyword evidence="2 7" id="KW-0349">Heme</keyword>
<dbReference type="InterPro" id="IPR001128">
    <property type="entry name" value="Cyt_P450"/>
</dbReference>
<dbReference type="EMBL" id="FNHE01000008">
    <property type="protein sequence ID" value="SDM75918.1"/>
    <property type="molecule type" value="Genomic_DNA"/>
</dbReference>
<accession>A0A1G9VUK6</accession>
<dbReference type="GO" id="GO:0036199">
    <property type="term" value="F:cholest-4-en-3-one 26-monooxygenase activity"/>
    <property type="evidence" value="ECO:0007669"/>
    <property type="project" value="TreeGrafter"/>
</dbReference>
<evidence type="ECO:0000313" key="8">
    <source>
        <dbReference type="EMBL" id="SDM75918.1"/>
    </source>
</evidence>
<proteinExistence type="inferred from homology"/>
<keyword evidence="9" id="KW-1185">Reference proteome</keyword>
<dbReference type="FunFam" id="1.10.630.10:FF:000018">
    <property type="entry name" value="Cytochrome P450 monooxygenase"/>
    <property type="match status" value="1"/>
</dbReference>
<evidence type="ECO:0008006" key="10">
    <source>
        <dbReference type="Google" id="ProtNLM"/>
    </source>
</evidence>
<evidence type="ECO:0000256" key="7">
    <source>
        <dbReference type="RuleBase" id="RU000461"/>
    </source>
</evidence>
<dbReference type="STRING" id="1137991.SAMN05660642_03269"/>
<dbReference type="Proteomes" id="UP000198680">
    <property type="component" value="Unassembled WGS sequence"/>
</dbReference>
<evidence type="ECO:0000256" key="1">
    <source>
        <dbReference type="ARBA" id="ARBA00010617"/>
    </source>
</evidence>
<reference evidence="9" key="1">
    <citation type="submission" date="2016-10" db="EMBL/GenBank/DDBJ databases">
        <authorList>
            <person name="Varghese N."/>
            <person name="Submissions S."/>
        </authorList>
    </citation>
    <scope>NUCLEOTIDE SEQUENCE [LARGE SCALE GENOMIC DNA]</scope>
    <source>
        <strain evidence="9">DSM 45419</strain>
    </source>
</reference>
<dbReference type="GO" id="GO:0020037">
    <property type="term" value="F:heme binding"/>
    <property type="evidence" value="ECO:0007669"/>
    <property type="project" value="InterPro"/>
</dbReference>
<dbReference type="GO" id="GO:0005506">
    <property type="term" value="F:iron ion binding"/>
    <property type="evidence" value="ECO:0007669"/>
    <property type="project" value="InterPro"/>
</dbReference>
<dbReference type="GO" id="GO:0006707">
    <property type="term" value="P:cholesterol catabolic process"/>
    <property type="evidence" value="ECO:0007669"/>
    <property type="project" value="TreeGrafter"/>
</dbReference>
<dbReference type="PRINTS" id="PR00359">
    <property type="entry name" value="BP450"/>
</dbReference>
<dbReference type="GO" id="GO:0008395">
    <property type="term" value="F:steroid hydroxylase activity"/>
    <property type="evidence" value="ECO:0007669"/>
    <property type="project" value="TreeGrafter"/>
</dbReference>
<evidence type="ECO:0000256" key="2">
    <source>
        <dbReference type="ARBA" id="ARBA00022617"/>
    </source>
</evidence>
<name>A0A1G9VUK6_9ACTN</name>
<keyword evidence="5 7" id="KW-0408">Iron</keyword>
<keyword evidence="4 7" id="KW-0560">Oxidoreductase</keyword>
<protein>
    <recommendedName>
        <fullName evidence="10">Cytochrome P450</fullName>
    </recommendedName>
</protein>
<dbReference type="PROSITE" id="PS00086">
    <property type="entry name" value="CYTOCHROME_P450"/>
    <property type="match status" value="1"/>
</dbReference>
<evidence type="ECO:0000256" key="4">
    <source>
        <dbReference type="ARBA" id="ARBA00023002"/>
    </source>
</evidence>
<dbReference type="InterPro" id="IPR017972">
    <property type="entry name" value="Cyt_P450_CS"/>
</dbReference>
<evidence type="ECO:0000256" key="3">
    <source>
        <dbReference type="ARBA" id="ARBA00022723"/>
    </source>
</evidence>
<keyword evidence="6 7" id="KW-0503">Monooxygenase</keyword>
<evidence type="ECO:0000313" key="9">
    <source>
        <dbReference type="Proteomes" id="UP000198680"/>
    </source>
</evidence>
<dbReference type="Gene3D" id="1.10.630.10">
    <property type="entry name" value="Cytochrome P450"/>
    <property type="match status" value="1"/>
</dbReference>
<comment type="similarity">
    <text evidence="1 7">Belongs to the cytochrome P450 family.</text>
</comment>
<dbReference type="SUPFAM" id="SSF48264">
    <property type="entry name" value="Cytochrome P450"/>
    <property type="match status" value="1"/>
</dbReference>
<organism evidence="8 9">
    <name type="scientific">Geodermatophilus siccatus</name>
    <dbReference type="NCBI Taxonomy" id="1137991"/>
    <lineage>
        <taxon>Bacteria</taxon>
        <taxon>Bacillati</taxon>
        <taxon>Actinomycetota</taxon>
        <taxon>Actinomycetes</taxon>
        <taxon>Geodermatophilales</taxon>
        <taxon>Geodermatophilaceae</taxon>
        <taxon>Geodermatophilus</taxon>
    </lineage>
</organism>
<dbReference type="InterPro" id="IPR036396">
    <property type="entry name" value="Cyt_P450_sf"/>
</dbReference>